<dbReference type="SUPFAM" id="SSF53067">
    <property type="entry name" value="Actin-like ATPase domain"/>
    <property type="match status" value="2"/>
</dbReference>
<evidence type="ECO:0000256" key="4">
    <source>
        <dbReference type="ARBA" id="ARBA00005225"/>
    </source>
</evidence>
<evidence type="ECO:0000256" key="15">
    <source>
        <dbReference type="ARBA" id="ARBA00040883"/>
    </source>
</evidence>
<protein>
    <recommendedName>
        <fullName evidence="15 16">Type III pantothenate kinase</fullName>
        <ecNumber evidence="6 16">2.7.1.33</ecNumber>
    </recommendedName>
    <alternativeName>
        <fullName evidence="16">PanK-III</fullName>
    </alternativeName>
    <alternativeName>
        <fullName evidence="16">Pantothenic acid kinase</fullName>
    </alternativeName>
</protein>
<dbReference type="UniPathway" id="UPA00241">
    <property type="reaction ID" value="UER00352"/>
</dbReference>
<evidence type="ECO:0000256" key="3">
    <source>
        <dbReference type="ARBA" id="ARBA00004496"/>
    </source>
</evidence>
<comment type="subcellular location">
    <subcellularLocation>
        <location evidence="3 16">Cytoplasm</location>
    </subcellularLocation>
</comment>
<keyword evidence="9 16" id="KW-0547">Nucleotide-binding</keyword>
<comment type="function">
    <text evidence="16">Catalyzes the phosphorylation of pantothenate (Pan), the first step in CoA biosynthesis.</text>
</comment>
<dbReference type="InterPro" id="IPR043129">
    <property type="entry name" value="ATPase_NBD"/>
</dbReference>
<dbReference type="PANTHER" id="PTHR34265">
    <property type="entry name" value="TYPE III PANTOTHENATE KINASE"/>
    <property type="match status" value="1"/>
</dbReference>
<dbReference type="GO" id="GO:0004594">
    <property type="term" value="F:pantothenate kinase activity"/>
    <property type="evidence" value="ECO:0007669"/>
    <property type="project" value="UniProtKB-UniRule"/>
</dbReference>
<dbReference type="GO" id="GO:0015937">
    <property type="term" value="P:coenzyme A biosynthetic process"/>
    <property type="evidence" value="ECO:0007669"/>
    <property type="project" value="UniProtKB-UniRule"/>
</dbReference>
<comment type="cofactor">
    <cofactor evidence="2">
        <name>K(+)</name>
        <dbReference type="ChEBI" id="CHEBI:29103"/>
    </cofactor>
</comment>
<comment type="pathway">
    <text evidence="4 16">Cofactor biosynthesis; coenzyme A biosynthesis; CoA from (R)-pantothenate: step 1/5.</text>
</comment>
<evidence type="ECO:0000313" key="18">
    <source>
        <dbReference type="Proteomes" id="UP000231960"/>
    </source>
</evidence>
<comment type="cofactor">
    <cofactor evidence="16">
        <name>NH4(+)</name>
        <dbReference type="ChEBI" id="CHEBI:28938"/>
    </cofactor>
    <cofactor evidence="16">
        <name>K(+)</name>
        <dbReference type="ChEBI" id="CHEBI:29103"/>
    </cofactor>
    <text evidence="16">A monovalent cation. Ammonium or potassium.</text>
</comment>
<feature type="active site" description="Proton acceptor" evidence="16">
    <location>
        <position position="96"/>
    </location>
</feature>
<dbReference type="OrthoDB" id="9804707at2"/>
<evidence type="ECO:0000256" key="10">
    <source>
        <dbReference type="ARBA" id="ARBA00022777"/>
    </source>
</evidence>
<evidence type="ECO:0000256" key="11">
    <source>
        <dbReference type="ARBA" id="ARBA00022840"/>
    </source>
</evidence>
<dbReference type="Pfam" id="PF03309">
    <property type="entry name" value="Pan_kinase"/>
    <property type="match status" value="1"/>
</dbReference>
<keyword evidence="10 16" id="KW-0418">Kinase</keyword>
<keyword evidence="8 16" id="KW-0808">Transferase</keyword>
<evidence type="ECO:0000256" key="2">
    <source>
        <dbReference type="ARBA" id="ARBA00001958"/>
    </source>
</evidence>
<evidence type="ECO:0000256" key="14">
    <source>
        <dbReference type="ARBA" id="ARBA00038036"/>
    </source>
</evidence>
<dbReference type="GO" id="GO:0005737">
    <property type="term" value="C:cytoplasm"/>
    <property type="evidence" value="ECO:0007669"/>
    <property type="project" value="UniProtKB-SubCell"/>
</dbReference>
<keyword evidence="7 16" id="KW-0963">Cytoplasm</keyword>
<comment type="caution">
    <text evidence="17">The sequence shown here is derived from an EMBL/GenBank/DDBJ whole genome shotgun (WGS) entry which is preliminary data.</text>
</comment>
<name>A0A2M9R7S6_9FLAO</name>
<feature type="binding site" evidence="16">
    <location>
        <position position="117"/>
    </location>
    <ligand>
        <name>K(+)</name>
        <dbReference type="ChEBI" id="CHEBI:29103"/>
    </ligand>
</feature>
<proteinExistence type="inferred from homology"/>
<comment type="similarity">
    <text evidence="14 16">Belongs to the type III pantothenate kinase family.</text>
</comment>
<dbReference type="AlphaFoldDB" id="A0A2M9R7S6"/>
<evidence type="ECO:0000256" key="9">
    <source>
        <dbReference type="ARBA" id="ARBA00022741"/>
    </source>
</evidence>
<dbReference type="NCBIfam" id="TIGR00671">
    <property type="entry name" value="baf"/>
    <property type="match status" value="1"/>
</dbReference>
<feature type="binding site" evidence="16">
    <location>
        <position position="120"/>
    </location>
    <ligand>
        <name>ATP</name>
        <dbReference type="ChEBI" id="CHEBI:30616"/>
    </ligand>
</feature>
<evidence type="ECO:0000256" key="16">
    <source>
        <dbReference type="HAMAP-Rule" id="MF_01274"/>
    </source>
</evidence>
<sequence length="242" mass="27087">MIIAIDVGNTRIKVAVYDRNTWGGFYHIATKDFRSQIENITEKLPEKPFIIISSVGKLNEYQLKWLATKGFLHIVSANDKLPFENKYATPHTLGADRIALAAGLALEFPKRNKLVIDCGTCITYDFVNQRNEYLGGAISPGLNLRYKSLNDYTAKLPLLSISDEYPLTGTSTNQSIHSGVINGAVAEIDGFINEYKTRYDNLTVILTGGDAIFLAESIKNNIFVRSNFLIESLVLYYQYINS</sequence>
<dbReference type="NCBIfam" id="NF009853">
    <property type="entry name" value="PRK13320.1-5"/>
    <property type="match status" value="1"/>
</dbReference>
<dbReference type="EC" id="2.7.1.33" evidence="6 16"/>
<keyword evidence="16" id="KW-0479">Metal-binding</keyword>
<keyword evidence="18" id="KW-1185">Reference proteome</keyword>
<dbReference type="Gene3D" id="3.30.420.40">
    <property type="match status" value="2"/>
</dbReference>
<accession>A0A2M9R7S6</accession>
<keyword evidence="11 16" id="KW-0067">ATP-binding</keyword>
<evidence type="ECO:0000256" key="7">
    <source>
        <dbReference type="ARBA" id="ARBA00022490"/>
    </source>
</evidence>
<dbReference type="EMBL" id="NIPO01000001">
    <property type="protein sequence ID" value="PJR04909.1"/>
    <property type="molecule type" value="Genomic_DNA"/>
</dbReference>
<evidence type="ECO:0000313" key="17">
    <source>
        <dbReference type="EMBL" id="PJR04909.1"/>
    </source>
</evidence>
<evidence type="ECO:0000256" key="5">
    <source>
        <dbReference type="ARBA" id="ARBA00011738"/>
    </source>
</evidence>
<dbReference type="HAMAP" id="MF_01274">
    <property type="entry name" value="Pantothen_kinase_3"/>
    <property type="match status" value="1"/>
</dbReference>
<keyword evidence="12 16" id="KW-0630">Potassium</keyword>
<feature type="binding site" evidence="16">
    <location>
        <begin position="94"/>
        <end position="97"/>
    </location>
    <ligand>
        <name>substrate</name>
    </ligand>
</feature>
<reference evidence="17 18" key="1">
    <citation type="submission" date="2017-06" db="EMBL/GenBank/DDBJ databases">
        <title>Description of Avrilella dinanensis gen. nov. sp. nov.</title>
        <authorList>
            <person name="Leyer C."/>
            <person name="Sassi M."/>
            <person name="Minet J."/>
            <person name="Kayal S."/>
            <person name="Cattoir V."/>
        </authorList>
    </citation>
    <scope>NUCLEOTIDE SEQUENCE [LARGE SCALE GENOMIC DNA]</scope>
    <source>
        <strain evidence="17 18">UR159</strain>
    </source>
</reference>
<gene>
    <name evidence="16" type="primary">coaX</name>
    <name evidence="17" type="ORF">CDL10_10430</name>
</gene>
<feature type="binding site" evidence="16">
    <location>
        <begin position="6"/>
        <end position="13"/>
    </location>
    <ligand>
        <name>ATP</name>
        <dbReference type="ChEBI" id="CHEBI:30616"/>
    </ligand>
</feature>
<dbReference type="Proteomes" id="UP000231960">
    <property type="component" value="Unassembled WGS sequence"/>
</dbReference>
<dbReference type="PANTHER" id="PTHR34265:SF1">
    <property type="entry name" value="TYPE III PANTOTHENATE KINASE"/>
    <property type="match status" value="1"/>
</dbReference>
<dbReference type="InterPro" id="IPR004619">
    <property type="entry name" value="Type_III_PanK"/>
</dbReference>
<evidence type="ECO:0000256" key="6">
    <source>
        <dbReference type="ARBA" id="ARBA00012102"/>
    </source>
</evidence>
<dbReference type="CDD" id="cd24015">
    <property type="entry name" value="ASKHA_NBD_PanK-III"/>
    <property type="match status" value="1"/>
</dbReference>
<comment type="subunit">
    <text evidence="5 16">Homodimer.</text>
</comment>
<evidence type="ECO:0000256" key="1">
    <source>
        <dbReference type="ARBA" id="ARBA00001206"/>
    </source>
</evidence>
<evidence type="ECO:0000256" key="8">
    <source>
        <dbReference type="ARBA" id="ARBA00022679"/>
    </source>
</evidence>
<evidence type="ECO:0000256" key="12">
    <source>
        <dbReference type="ARBA" id="ARBA00022958"/>
    </source>
</evidence>
<feature type="binding site" evidence="16">
    <location>
        <position position="87"/>
    </location>
    <ligand>
        <name>substrate</name>
    </ligand>
</feature>
<dbReference type="RefSeq" id="WP_100678468.1">
    <property type="nucleotide sequence ID" value="NZ_NIPO01000001.1"/>
</dbReference>
<feature type="binding site" evidence="16">
    <location>
        <position position="172"/>
    </location>
    <ligand>
        <name>substrate</name>
    </ligand>
</feature>
<dbReference type="GO" id="GO:0005524">
    <property type="term" value="F:ATP binding"/>
    <property type="evidence" value="ECO:0007669"/>
    <property type="project" value="UniProtKB-UniRule"/>
</dbReference>
<comment type="catalytic activity">
    <reaction evidence="1 16">
        <text>(R)-pantothenate + ATP = (R)-4'-phosphopantothenate + ADP + H(+)</text>
        <dbReference type="Rhea" id="RHEA:16373"/>
        <dbReference type="ChEBI" id="CHEBI:10986"/>
        <dbReference type="ChEBI" id="CHEBI:15378"/>
        <dbReference type="ChEBI" id="CHEBI:29032"/>
        <dbReference type="ChEBI" id="CHEBI:30616"/>
        <dbReference type="ChEBI" id="CHEBI:456216"/>
        <dbReference type="EC" id="2.7.1.33"/>
    </reaction>
</comment>
<organism evidence="17 18">
    <name type="scientific">Avrilella dinanensis</name>
    <dbReference type="NCBI Taxonomy" id="2008672"/>
    <lineage>
        <taxon>Bacteria</taxon>
        <taxon>Pseudomonadati</taxon>
        <taxon>Bacteroidota</taxon>
        <taxon>Flavobacteriia</taxon>
        <taxon>Flavobacteriales</taxon>
        <taxon>Flavobacteriaceae</taxon>
        <taxon>Avrilella</taxon>
    </lineage>
</organism>
<dbReference type="GO" id="GO:0046872">
    <property type="term" value="F:metal ion binding"/>
    <property type="evidence" value="ECO:0007669"/>
    <property type="project" value="UniProtKB-KW"/>
</dbReference>
<evidence type="ECO:0000256" key="13">
    <source>
        <dbReference type="ARBA" id="ARBA00022993"/>
    </source>
</evidence>
<keyword evidence="13 16" id="KW-0173">Coenzyme A biosynthesis</keyword>